<keyword evidence="7 11" id="KW-0630">Potassium</keyword>
<keyword evidence="1 11" id="KW-0813">Transport</keyword>
<comment type="similarity">
    <text evidence="11">Belongs to the KdpC family.</text>
</comment>
<organism evidence="13 14">
    <name type="scientific">Paracidovorax citrulli</name>
    <name type="common">Acidovorax citrulli</name>
    <dbReference type="NCBI Taxonomy" id="80869"/>
    <lineage>
        <taxon>Bacteria</taxon>
        <taxon>Pseudomonadati</taxon>
        <taxon>Pseudomonadota</taxon>
        <taxon>Betaproteobacteria</taxon>
        <taxon>Burkholderiales</taxon>
        <taxon>Comamonadaceae</taxon>
        <taxon>Paracidovorax</taxon>
    </lineage>
</organism>
<accession>A0ABY9AQ84</accession>
<dbReference type="NCBIfam" id="NF001454">
    <property type="entry name" value="PRK00315.1"/>
    <property type="match status" value="1"/>
</dbReference>
<evidence type="ECO:0000256" key="9">
    <source>
        <dbReference type="ARBA" id="ARBA00023065"/>
    </source>
</evidence>
<dbReference type="EMBL" id="CP127363">
    <property type="protein sequence ID" value="WIY48683.1"/>
    <property type="molecule type" value="Genomic_DNA"/>
</dbReference>
<dbReference type="NCBIfam" id="TIGR00681">
    <property type="entry name" value="kdpC"/>
    <property type="match status" value="1"/>
</dbReference>
<keyword evidence="10 11" id="KW-0472">Membrane</keyword>
<evidence type="ECO:0000256" key="11">
    <source>
        <dbReference type="HAMAP-Rule" id="MF_00276"/>
    </source>
</evidence>
<dbReference type="RefSeq" id="WP_011793541.1">
    <property type="nucleotide sequence ID" value="NZ_CP023687.1"/>
</dbReference>
<keyword evidence="9 11" id="KW-0406">Ion transport</keyword>
<evidence type="ECO:0000256" key="7">
    <source>
        <dbReference type="ARBA" id="ARBA00022958"/>
    </source>
</evidence>
<keyword evidence="5 11" id="KW-0547">Nucleotide-binding</keyword>
<dbReference type="Pfam" id="PF02669">
    <property type="entry name" value="KdpC"/>
    <property type="match status" value="1"/>
</dbReference>
<evidence type="ECO:0000256" key="6">
    <source>
        <dbReference type="ARBA" id="ARBA00022840"/>
    </source>
</evidence>
<protein>
    <recommendedName>
        <fullName evidence="11">Potassium-transporting ATPase KdpC subunit</fullName>
    </recommendedName>
    <alternativeName>
        <fullName evidence="11">ATP phosphohydrolase [potassium-transporting] C chain</fullName>
    </alternativeName>
    <alternativeName>
        <fullName evidence="11">Potassium-binding and translocating subunit C</fullName>
    </alternativeName>
    <alternativeName>
        <fullName evidence="11">Potassium-translocating ATPase C chain</fullName>
    </alternativeName>
</protein>
<dbReference type="PANTHER" id="PTHR30042">
    <property type="entry name" value="POTASSIUM-TRANSPORTING ATPASE C CHAIN"/>
    <property type="match status" value="1"/>
</dbReference>
<name>A0ABY9AQ84_PARCI</name>
<keyword evidence="14" id="KW-1185">Reference proteome</keyword>
<evidence type="ECO:0000256" key="4">
    <source>
        <dbReference type="ARBA" id="ARBA00022692"/>
    </source>
</evidence>
<feature type="region of interest" description="Disordered" evidence="12">
    <location>
        <begin position="1"/>
        <end position="24"/>
    </location>
</feature>
<evidence type="ECO:0000256" key="2">
    <source>
        <dbReference type="ARBA" id="ARBA00022475"/>
    </source>
</evidence>
<sequence length="220" mass="22133">MASSSLASPATPAVPPTAAGTDDGAAPSLRGPLLRPALALFVCLSVATGVLYPLAVTGVAQSVFPQQAAGSLVRDSAGHAVGSRLIGQNFTDPAHFWGRPSATAPMPYHAGASGGSNQGPANPALADAVKARIEALRAADPGNTAPVPVDLVTASASGLDPHISVAAARYQAARVARARGLPQERVDALVRSHTEAPLLPWLGEAGVNVLTLNLALDAVR</sequence>
<reference evidence="13 14" key="1">
    <citation type="submission" date="2023-06" db="EMBL/GenBank/DDBJ databases">
        <authorList>
            <person name="Ham H."/>
            <person name="Park D.S."/>
        </authorList>
    </citation>
    <scope>NUCLEOTIDE SEQUENCE [LARGE SCALE GENOMIC DNA]</scope>
    <source>
        <strain evidence="13 14">KACC 17005</strain>
    </source>
</reference>
<dbReference type="GeneID" id="79790164"/>
<gene>
    <name evidence="11 13" type="primary">kdpC</name>
    <name evidence="13" type="ORF">QRO08_23170</name>
</gene>
<dbReference type="HAMAP" id="MF_00276">
    <property type="entry name" value="KdpC"/>
    <property type="match status" value="1"/>
</dbReference>
<dbReference type="PANTHER" id="PTHR30042:SF2">
    <property type="entry name" value="POTASSIUM-TRANSPORTING ATPASE KDPC SUBUNIT"/>
    <property type="match status" value="1"/>
</dbReference>
<comment type="subcellular location">
    <subcellularLocation>
        <location evidence="11">Cell membrane</location>
        <topology evidence="11">Single-pass membrane protein</topology>
    </subcellularLocation>
</comment>
<dbReference type="Proteomes" id="UP001242732">
    <property type="component" value="Chromosome"/>
</dbReference>
<keyword evidence="3 11" id="KW-0633">Potassium transport</keyword>
<feature type="transmembrane region" description="Helical" evidence="11">
    <location>
        <begin position="37"/>
        <end position="55"/>
    </location>
</feature>
<keyword evidence="2 11" id="KW-1003">Cell membrane</keyword>
<evidence type="ECO:0000256" key="10">
    <source>
        <dbReference type="ARBA" id="ARBA00023136"/>
    </source>
</evidence>
<keyword evidence="6 11" id="KW-0067">ATP-binding</keyword>
<keyword evidence="8 11" id="KW-1133">Transmembrane helix</keyword>
<evidence type="ECO:0000313" key="14">
    <source>
        <dbReference type="Proteomes" id="UP001242732"/>
    </source>
</evidence>
<evidence type="ECO:0000256" key="3">
    <source>
        <dbReference type="ARBA" id="ARBA00022538"/>
    </source>
</evidence>
<keyword evidence="4 11" id="KW-0812">Transmembrane</keyword>
<evidence type="ECO:0000256" key="8">
    <source>
        <dbReference type="ARBA" id="ARBA00022989"/>
    </source>
</evidence>
<dbReference type="InterPro" id="IPR003820">
    <property type="entry name" value="KdpC"/>
</dbReference>
<dbReference type="PIRSF" id="PIRSF001296">
    <property type="entry name" value="K_ATPase_KdpC"/>
    <property type="match status" value="1"/>
</dbReference>
<evidence type="ECO:0000313" key="13">
    <source>
        <dbReference type="EMBL" id="WIY48683.1"/>
    </source>
</evidence>
<comment type="function">
    <text evidence="11">Part of the high-affinity ATP-driven potassium transport (or Kdp) system, which catalyzes the hydrolysis of ATP coupled with the electrogenic transport of potassium into the cytoplasm. This subunit acts as a catalytic chaperone that increases the ATP-binding affinity of the ATP-hydrolyzing subunit KdpB by the formation of a transient KdpB/KdpC/ATP ternary complex.</text>
</comment>
<proteinExistence type="inferred from homology"/>
<evidence type="ECO:0000256" key="5">
    <source>
        <dbReference type="ARBA" id="ARBA00022741"/>
    </source>
</evidence>
<evidence type="ECO:0000256" key="12">
    <source>
        <dbReference type="SAM" id="MobiDB-lite"/>
    </source>
</evidence>
<comment type="subunit">
    <text evidence="11">The system is composed of three essential subunits: KdpA, KdpB and KdpC.</text>
</comment>
<evidence type="ECO:0000256" key="1">
    <source>
        <dbReference type="ARBA" id="ARBA00022448"/>
    </source>
</evidence>